<evidence type="ECO:0000313" key="1">
    <source>
        <dbReference type="EMBL" id="SHO47200.1"/>
    </source>
</evidence>
<reference evidence="1 2" key="1">
    <citation type="submission" date="2016-12" db="EMBL/GenBank/DDBJ databases">
        <authorList>
            <person name="Song W.-J."/>
            <person name="Kurnit D.M."/>
        </authorList>
    </citation>
    <scope>NUCLEOTIDE SEQUENCE [LARGE SCALE GENOMIC DNA]</scope>
    <source>
        <strain evidence="1 2">DSM 18488</strain>
    </source>
</reference>
<name>A0A1M7Y4G9_9BACT</name>
<dbReference type="EMBL" id="FRFE01000007">
    <property type="protein sequence ID" value="SHO47200.1"/>
    <property type="molecule type" value="Genomic_DNA"/>
</dbReference>
<protein>
    <submittedName>
        <fullName evidence="1">Uncharacterized protein</fullName>
    </submittedName>
</protein>
<dbReference type="STRING" id="1121416.SAMN02745220_01780"/>
<dbReference type="Proteomes" id="UP000184603">
    <property type="component" value="Unassembled WGS sequence"/>
</dbReference>
<dbReference type="AlphaFoldDB" id="A0A1M7Y4G9"/>
<sequence length="87" mass="9391">MQLSDSLIETNSTTSSHRAYRQKADIGSLGTFLFSTLVLVVGTATKLISLNIIPYAAAANFFISQQIESTVLSVFYFPPDNSNASTP</sequence>
<proteinExistence type="predicted"/>
<accession>A0A1M7Y4G9</accession>
<evidence type="ECO:0000313" key="2">
    <source>
        <dbReference type="Proteomes" id="UP000184603"/>
    </source>
</evidence>
<keyword evidence="2" id="KW-1185">Reference proteome</keyword>
<gene>
    <name evidence="1" type="ORF">SAMN02745220_01780</name>
</gene>
<organism evidence="1 2">
    <name type="scientific">Desulfopila aestuarii DSM 18488</name>
    <dbReference type="NCBI Taxonomy" id="1121416"/>
    <lineage>
        <taxon>Bacteria</taxon>
        <taxon>Pseudomonadati</taxon>
        <taxon>Thermodesulfobacteriota</taxon>
        <taxon>Desulfobulbia</taxon>
        <taxon>Desulfobulbales</taxon>
        <taxon>Desulfocapsaceae</taxon>
        <taxon>Desulfopila</taxon>
    </lineage>
</organism>